<gene>
    <name evidence="1" type="ORF">SAMN04487945_0299</name>
</gene>
<dbReference type="EMBL" id="FOJA01000001">
    <property type="protein sequence ID" value="SEV91046.1"/>
    <property type="molecule type" value="Genomic_DNA"/>
</dbReference>
<evidence type="ECO:0008006" key="3">
    <source>
        <dbReference type="Google" id="ProtNLM"/>
    </source>
</evidence>
<dbReference type="Proteomes" id="UP000198518">
    <property type="component" value="Unassembled WGS sequence"/>
</dbReference>
<organism evidence="1 2">
    <name type="scientific">Halobacterium jilantaiense</name>
    <dbReference type="NCBI Taxonomy" id="355548"/>
    <lineage>
        <taxon>Archaea</taxon>
        <taxon>Methanobacteriati</taxon>
        <taxon>Methanobacteriota</taxon>
        <taxon>Stenosarchaea group</taxon>
        <taxon>Halobacteria</taxon>
        <taxon>Halobacteriales</taxon>
        <taxon>Halobacteriaceae</taxon>
        <taxon>Halobacterium</taxon>
    </lineage>
</organism>
<reference evidence="1 2" key="1">
    <citation type="submission" date="2016-10" db="EMBL/GenBank/DDBJ databases">
        <authorList>
            <person name="de Groot N.N."/>
        </authorList>
    </citation>
    <scope>NUCLEOTIDE SEQUENCE [LARGE SCALE GENOMIC DNA]</scope>
    <source>
        <strain evidence="1 2">CGMCC 1.5337</strain>
    </source>
</reference>
<protein>
    <recommendedName>
        <fullName evidence="3">Lipoprotein</fullName>
    </recommendedName>
</protein>
<evidence type="ECO:0000313" key="2">
    <source>
        <dbReference type="Proteomes" id="UP000198518"/>
    </source>
</evidence>
<dbReference type="RefSeq" id="WP_089667377.1">
    <property type="nucleotide sequence ID" value="NZ_FOJA01000001.1"/>
</dbReference>
<dbReference type="PROSITE" id="PS51257">
    <property type="entry name" value="PROKAR_LIPOPROTEIN"/>
    <property type="match status" value="1"/>
</dbReference>
<keyword evidence="2" id="KW-1185">Reference proteome</keyword>
<name>A0A1I0MSY1_9EURY</name>
<evidence type="ECO:0000313" key="1">
    <source>
        <dbReference type="EMBL" id="SEV91046.1"/>
    </source>
</evidence>
<accession>A0A1I0MSY1</accession>
<sequence>MQRHTLTAAALAVLVALAGCGMLTGDLSYAASPATVDDATLDETGYEEANVAEQEVTREFEAAGQSRNVTVTNHVAMYERSVDVPVVGEQRAAVFGAFASPEVSVLGQSFNPIEDYSNRELVSLAQQQYSGLAVGDEVGTRSVTVLGESANVTMFDGEASIGGTSVDVFVHVTKVKHDGDYVVGVAIHPQALDGERATVDDLLAGLDH</sequence>
<dbReference type="STRING" id="355548.SAMN04487945_0299"/>
<dbReference type="OrthoDB" id="205286at2157"/>
<dbReference type="AlphaFoldDB" id="A0A1I0MSY1"/>
<dbReference type="Pfam" id="PF20127">
    <property type="entry name" value="DUF6517"/>
    <property type="match status" value="1"/>
</dbReference>
<dbReference type="InterPro" id="IPR045396">
    <property type="entry name" value="DUF6517"/>
</dbReference>
<proteinExistence type="predicted"/>